<name>A0A9N7Y6D1_PLEPL</name>
<dbReference type="Proteomes" id="UP001153269">
    <property type="component" value="Unassembled WGS sequence"/>
</dbReference>
<protein>
    <submittedName>
        <fullName evidence="1">Uncharacterized protein</fullName>
    </submittedName>
</protein>
<organism evidence="1 2">
    <name type="scientific">Pleuronectes platessa</name>
    <name type="common">European plaice</name>
    <dbReference type="NCBI Taxonomy" id="8262"/>
    <lineage>
        <taxon>Eukaryota</taxon>
        <taxon>Metazoa</taxon>
        <taxon>Chordata</taxon>
        <taxon>Craniata</taxon>
        <taxon>Vertebrata</taxon>
        <taxon>Euteleostomi</taxon>
        <taxon>Actinopterygii</taxon>
        <taxon>Neopterygii</taxon>
        <taxon>Teleostei</taxon>
        <taxon>Neoteleostei</taxon>
        <taxon>Acanthomorphata</taxon>
        <taxon>Carangaria</taxon>
        <taxon>Pleuronectiformes</taxon>
        <taxon>Pleuronectoidei</taxon>
        <taxon>Pleuronectidae</taxon>
        <taxon>Pleuronectes</taxon>
    </lineage>
</organism>
<reference evidence="1" key="1">
    <citation type="submission" date="2020-03" db="EMBL/GenBank/DDBJ databases">
        <authorList>
            <person name="Weist P."/>
        </authorList>
    </citation>
    <scope>NUCLEOTIDE SEQUENCE</scope>
</reference>
<evidence type="ECO:0000313" key="2">
    <source>
        <dbReference type="Proteomes" id="UP001153269"/>
    </source>
</evidence>
<dbReference type="EMBL" id="CADEAL010000106">
    <property type="protein sequence ID" value="CAB1414451.1"/>
    <property type="molecule type" value="Genomic_DNA"/>
</dbReference>
<accession>A0A9N7Y6D1</accession>
<evidence type="ECO:0000313" key="1">
    <source>
        <dbReference type="EMBL" id="CAB1414451.1"/>
    </source>
</evidence>
<comment type="caution">
    <text evidence="1">The sequence shown here is derived from an EMBL/GenBank/DDBJ whole genome shotgun (WGS) entry which is preliminary data.</text>
</comment>
<dbReference type="AlphaFoldDB" id="A0A9N7Y6D1"/>
<sequence length="83" mass="9474">MSTQQIAIFGDKLLLRRETLEAARSRSERRDYGERLLLREVGALFVWLAPFRRVEGSVPSPYDAIISPMDGRLSYPDKGTIFS</sequence>
<keyword evidence="2" id="KW-1185">Reference proteome</keyword>
<proteinExistence type="predicted"/>
<gene>
    <name evidence="1" type="ORF">PLEPLA_LOCUS2160</name>
</gene>